<sequence>MDSPVHGRNAKDAKRHQRRDIRTRHYHATSRNVTRAAQGILLTLFLDGVMTYLGGRCGIRRERTPPIRNNEESTAGEMGVRTRELSRVGWD</sequence>
<evidence type="ECO:0000313" key="2">
    <source>
        <dbReference type="EMBL" id="TBU60262.1"/>
    </source>
</evidence>
<feature type="compositionally biased region" description="Basic and acidic residues" evidence="1">
    <location>
        <begin position="60"/>
        <end position="71"/>
    </location>
</feature>
<feature type="compositionally biased region" description="Basic and acidic residues" evidence="1">
    <location>
        <begin position="80"/>
        <end position="91"/>
    </location>
</feature>
<dbReference type="EMBL" id="ML145106">
    <property type="protein sequence ID" value="TBU60262.1"/>
    <property type="molecule type" value="Genomic_DNA"/>
</dbReference>
<feature type="compositionally biased region" description="Basic residues" evidence="1">
    <location>
        <begin position="13"/>
        <end position="28"/>
    </location>
</feature>
<feature type="region of interest" description="Disordered" evidence="1">
    <location>
        <begin position="1"/>
        <end position="28"/>
    </location>
</feature>
<dbReference type="Proteomes" id="UP000292082">
    <property type="component" value="Unassembled WGS sequence"/>
</dbReference>
<name>A0A4Q9PZJ9_9APHY</name>
<feature type="region of interest" description="Disordered" evidence="1">
    <location>
        <begin position="60"/>
        <end position="91"/>
    </location>
</feature>
<evidence type="ECO:0000256" key="1">
    <source>
        <dbReference type="SAM" id="MobiDB-lite"/>
    </source>
</evidence>
<accession>A0A4Q9PZJ9</accession>
<evidence type="ECO:0000313" key="3">
    <source>
        <dbReference type="Proteomes" id="UP000292082"/>
    </source>
</evidence>
<dbReference type="AlphaFoldDB" id="A0A4Q9PZJ9"/>
<organism evidence="2 3">
    <name type="scientific">Dichomitus squalens</name>
    <dbReference type="NCBI Taxonomy" id="114155"/>
    <lineage>
        <taxon>Eukaryota</taxon>
        <taxon>Fungi</taxon>
        <taxon>Dikarya</taxon>
        <taxon>Basidiomycota</taxon>
        <taxon>Agaricomycotina</taxon>
        <taxon>Agaricomycetes</taxon>
        <taxon>Polyporales</taxon>
        <taxon>Polyporaceae</taxon>
        <taxon>Dichomitus</taxon>
    </lineage>
</organism>
<proteinExistence type="predicted"/>
<gene>
    <name evidence="2" type="ORF">BD310DRAFT_338870</name>
</gene>
<keyword evidence="3" id="KW-1185">Reference proteome</keyword>
<protein>
    <submittedName>
        <fullName evidence="2">Uncharacterized protein</fullName>
    </submittedName>
</protein>
<reference evidence="2 3" key="1">
    <citation type="submission" date="2019-01" db="EMBL/GenBank/DDBJ databases">
        <title>Draft genome sequences of three monokaryotic isolates of the white-rot basidiomycete fungus Dichomitus squalens.</title>
        <authorList>
            <consortium name="DOE Joint Genome Institute"/>
            <person name="Lopez S.C."/>
            <person name="Andreopoulos B."/>
            <person name="Pangilinan J."/>
            <person name="Lipzen A."/>
            <person name="Riley R."/>
            <person name="Ahrendt S."/>
            <person name="Ng V."/>
            <person name="Barry K."/>
            <person name="Daum C."/>
            <person name="Grigoriev I.V."/>
            <person name="Hilden K.S."/>
            <person name="Makela M.R."/>
            <person name="de Vries R.P."/>
        </authorList>
    </citation>
    <scope>NUCLEOTIDE SEQUENCE [LARGE SCALE GENOMIC DNA]</scope>
    <source>
        <strain evidence="2 3">CBS 464.89</strain>
    </source>
</reference>